<geneLocation type="plasmid" evidence="3">
    <name>phvKpST147_NDM-1_2566</name>
</geneLocation>
<sequence>MDRPHHLVMYDTIKSNEKGLYIPYFKNTKKGEQGVNL</sequence>
<name>A0A8F7KRA7_KLEPN</name>
<protein>
    <submittedName>
        <fullName evidence="2">Uncharacterized protein</fullName>
    </submittedName>
</protein>
<geneLocation type="plasmid" evidence="1">
    <name>phvKpST395_2024</name>
</geneLocation>
<keyword evidence="2" id="KW-0614">Plasmid</keyword>
<dbReference type="EMBL" id="MW911671">
    <property type="protein sequence ID" value="QXV91913.1"/>
    <property type="molecule type" value="Genomic_DNA"/>
</dbReference>
<dbReference type="EMBL" id="MW911667">
    <property type="protein sequence ID" value="QXV90005.1"/>
    <property type="molecule type" value="Genomic_DNA"/>
</dbReference>
<organism evidence="2">
    <name type="scientific">Klebsiella pneumoniae subsp. pneumoniae</name>
    <dbReference type="NCBI Taxonomy" id="72407"/>
    <lineage>
        <taxon>Bacteria</taxon>
        <taxon>Pseudomonadati</taxon>
        <taxon>Pseudomonadota</taxon>
        <taxon>Gammaproteobacteria</taxon>
        <taxon>Enterobacterales</taxon>
        <taxon>Enterobacteriaceae</taxon>
        <taxon>Klebsiella/Raoultella group</taxon>
        <taxon>Klebsiella</taxon>
        <taxon>Klebsiella pneumoniae complex</taxon>
    </lineage>
</organism>
<accession>A0A8F7KRA7</accession>
<geneLocation type="plasmid" evidence="2">
    <name>phvKpST874_NDM-1_2471</name>
</geneLocation>
<evidence type="ECO:0000313" key="1">
    <source>
        <dbReference type="EMBL" id="QXV90005.1"/>
    </source>
</evidence>
<proteinExistence type="predicted"/>
<evidence type="ECO:0000313" key="2">
    <source>
        <dbReference type="EMBL" id="QXV90456.1"/>
    </source>
</evidence>
<evidence type="ECO:0000313" key="3">
    <source>
        <dbReference type="EMBL" id="QXV91913.1"/>
    </source>
</evidence>
<reference evidence="2" key="1">
    <citation type="journal article" date="2021" name="Antibiotics">
        <title>Emergence of Hybrid Resistance and Virulence Plasmids Harboring New Delhi Metallo-beta-Lactamase in Klebsiella pneumoniae in Russia.</title>
        <authorList>
            <person name="Starkova P."/>
            <person name="Lazareva I."/>
            <person name="Avdeeva A."/>
            <person name="Sulian O."/>
            <person name="Likholetova D."/>
            <person name="Ageevets V."/>
            <person name="Lebedeva M."/>
            <person name="Gostev V."/>
            <person name="Sopova J."/>
            <person name="Sidorenko S."/>
        </authorList>
    </citation>
    <scope>NUCLEOTIDE SEQUENCE</scope>
    <source>
        <plasmid evidence="3">phvKpST147_NDM-1_2566</plasmid>
        <plasmid evidence="1">phvKpST395_2024</plasmid>
        <plasmid evidence="2">phvKpST874_NDM-1_2471</plasmid>
    </source>
</reference>
<dbReference type="EMBL" id="MW911668">
    <property type="protein sequence ID" value="QXV90456.1"/>
    <property type="molecule type" value="Genomic_DNA"/>
</dbReference>
<dbReference type="AlphaFoldDB" id="A0A8F7KRA7"/>